<dbReference type="AlphaFoldDB" id="A0A6A6NVY0"/>
<evidence type="ECO:0000313" key="1">
    <source>
        <dbReference type="EMBL" id="KAF2455930.1"/>
    </source>
</evidence>
<dbReference type="EMBL" id="MU001685">
    <property type="protein sequence ID" value="KAF2455930.1"/>
    <property type="molecule type" value="Genomic_DNA"/>
</dbReference>
<keyword evidence="2" id="KW-1185">Reference proteome</keyword>
<evidence type="ECO:0000313" key="2">
    <source>
        <dbReference type="Proteomes" id="UP000799766"/>
    </source>
</evidence>
<dbReference type="Proteomes" id="UP000799766">
    <property type="component" value="Unassembled WGS sequence"/>
</dbReference>
<reference evidence="1" key="1">
    <citation type="journal article" date="2020" name="Stud. Mycol.">
        <title>101 Dothideomycetes genomes: a test case for predicting lifestyles and emergence of pathogens.</title>
        <authorList>
            <person name="Haridas S."/>
            <person name="Albert R."/>
            <person name="Binder M."/>
            <person name="Bloem J."/>
            <person name="Labutti K."/>
            <person name="Salamov A."/>
            <person name="Andreopoulos B."/>
            <person name="Baker S."/>
            <person name="Barry K."/>
            <person name="Bills G."/>
            <person name="Bluhm B."/>
            <person name="Cannon C."/>
            <person name="Castanera R."/>
            <person name="Culley D."/>
            <person name="Daum C."/>
            <person name="Ezra D."/>
            <person name="Gonzalez J."/>
            <person name="Henrissat B."/>
            <person name="Kuo A."/>
            <person name="Liang C."/>
            <person name="Lipzen A."/>
            <person name="Lutzoni F."/>
            <person name="Magnuson J."/>
            <person name="Mondo S."/>
            <person name="Nolan M."/>
            <person name="Ohm R."/>
            <person name="Pangilinan J."/>
            <person name="Park H.-J."/>
            <person name="Ramirez L."/>
            <person name="Alfaro M."/>
            <person name="Sun H."/>
            <person name="Tritt A."/>
            <person name="Yoshinaga Y."/>
            <person name="Zwiers L.-H."/>
            <person name="Turgeon B."/>
            <person name="Goodwin S."/>
            <person name="Spatafora J."/>
            <person name="Crous P."/>
            <person name="Grigoriev I."/>
        </authorList>
    </citation>
    <scope>NUCLEOTIDE SEQUENCE</scope>
    <source>
        <strain evidence="1">ATCC 16933</strain>
    </source>
</reference>
<dbReference type="PROSITE" id="PS51257">
    <property type="entry name" value="PROKAR_LIPOPROTEIN"/>
    <property type="match status" value="1"/>
</dbReference>
<accession>A0A6A6NVY0</accession>
<organism evidence="1 2">
    <name type="scientific">Lineolata rhizophorae</name>
    <dbReference type="NCBI Taxonomy" id="578093"/>
    <lineage>
        <taxon>Eukaryota</taxon>
        <taxon>Fungi</taxon>
        <taxon>Dikarya</taxon>
        <taxon>Ascomycota</taxon>
        <taxon>Pezizomycotina</taxon>
        <taxon>Dothideomycetes</taxon>
        <taxon>Dothideomycetes incertae sedis</taxon>
        <taxon>Lineolatales</taxon>
        <taxon>Lineolataceae</taxon>
        <taxon>Lineolata</taxon>
    </lineage>
</organism>
<protein>
    <submittedName>
        <fullName evidence="1">Uncharacterized protein</fullName>
    </submittedName>
</protein>
<proteinExistence type="predicted"/>
<name>A0A6A6NVY0_9PEZI</name>
<sequence>MDRLPRFRPPVSLAGAAGVGCMMMMTMMMWSPAGGGGCPVSLCRPVPSVPRWLETVSPRPPRSHAVVDQVPPPLRVSGSQAFGVKVNSHPVDLKRVRLDRCLSTDIAPSHLEVSMAGNGAFCLLTCSNTTYLFCQFTPFWFIPPR</sequence>
<gene>
    <name evidence="1" type="ORF">BDY21DRAFT_349129</name>
</gene>